<keyword evidence="1" id="KW-0175">Coiled coil</keyword>
<evidence type="ECO:0000313" key="5">
    <source>
        <dbReference type="Proteomes" id="UP000192257"/>
    </source>
</evidence>
<feature type="region of interest" description="Disordered" evidence="2">
    <location>
        <begin position="173"/>
        <end position="196"/>
    </location>
</feature>
<accession>A0A1X0NGP8</accession>
<protein>
    <recommendedName>
        <fullName evidence="6">Mucin-associated surface protein (MASP)</fullName>
    </recommendedName>
</protein>
<evidence type="ECO:0008006" key="6">
    <source>
        <dbReference type="Google" id="ProtNLM"/>
    </source>
</evidence>
<feature type="coiled-coil region" evidence="1">
    <location>
        <begin position="202"/>
        <end position="229"/>
    </location>
</feature>
<evidence type="ECO:0000256" key="1">
    <source>
        <dbReference type="SAM" id="Coils"/>
    </source>
</evidence>
<dbReference type="Proteomes" id="UP000192257">
    <property type="component" value="Unassembled WGS sequence"/>
</dbReference>
<name>A0A1X0NGP8_9TRYP</name>
<keyword evidence="5" id="KW-1185">Reference proteome</keyword>
<dbReference type="EMBL" id="NBCO01000082">
    <property type="protein sequence ID" value="ORC82818.1"/>
    <property type="molecule type" value="Genomic_DNA"/>
</dbReference>
<reference evidence="4 5" key="1">
    <citation type="submission" date="2017-03" db="EMBL/GenBank/DDBJ databases">
        <title>An alternative strategy for trypanosome survival in the mammalian bloodstream revealed through genome and transcriptome analysis of the ubiquitous bovine parasite Trypanosoma (Megatrypanum) theileri.</title>
        <authorList>
            <person name="Kelly S."/>
            <person name="Ivens A."/>
            <person name="Mott A."/>
            <person name="O'Neill E."/>
            <person name="Emms D."/>
            <person name="Macleod O."/>
            <person name="Voorheis P."/>
            <person name="Matthews J."/>
            <person name="Matthews K."/>
            <person name="Carrington M."/>
        </authorList>
    </citation>
    <scope>NUCLEOTIDE SEQUENCE [LARGE SCALE GENOMIC DNA]</scope>
    <source>
        <strain evidence="4">Edinburgh</strain>
    </source>
</reference>
<feature type="chain" id="PRO_5012303954" description="Mucin-associated surface protein (MASP)" evidence="3">
    <location>
        <begin position="28"/>
        <end position="394"/>
    </location>
</feature>
<proteinExistence type="predicted"/>
<feature type="compositionally biased region" description="Basic and acidic residues" evidence="2">
    <location>
        <begin position="245"/>
        <end position="280"/>
    </location>
</feature>
<evidence type="ECO:0000313" key="4">
    <source>
        <dbReference type="EMBL" id="ORC82818.1"/>
    </source>
</evidence>
<dbReference type="GeneID" id="39991178"/>
<feature type="signal peptide" evidence="3">
    <location>
        <begin position="1"/>
        <end position="27"/>
    </location>
</feature>
<feature type="compositionally biased region" description="Polar residues" evidence="2">
    <location>
        <begin position="281"/>
        <end position="304"/>
    </location>
</feature>
<evidence type="ECO:0000256" key="2">
    <source>
        <dbReference type="SAM" id="MobiDB-lite"/>
    </source>
</evidence>
<comment type="caution">
    <text evidence="4">The sequence shown here is derived from an EMBL/GenBank/DDBJ whole genome shotgun (WGS) entry which is preliminary data.</text>
</comment>
<dbReference type="AlphaFoldDB" id="A0A1X0NGP8"/>
<evidence type="ECO:0000256" key="3">
    <source>
        <dbReference type="SAM" id="SignalP"/>
    </source>
</evidence>
<feature type="compositionally biased region" description="Low complexity" evidence="2">
    <location>
        <begin position="327"/>
        <end position="336"/>
    </location>
</feature>
<gene>
    <name evidence="4" type="ORF">TM35_000821080</name>
</gene>
<dbReference type="RefSeq" id="XP_028877316.1">
    <property type="nucleotide sequence ID" value="XM_029031398.1"/>
</dbReference>
<feature type="region of interest" description="Disordered" evidence="2">
    <location>
        <begin position="316"/>
        <end position="336"/>
    </location>
</feature>
<feature type="region of interest" description="Disordered" evidence="2">
    <location>
        <begin position="240"/>
        <end position="304"/>
    </location>
</feature>
<dbReference type="VEuPathDB" id="TriTrypDB:TM35_000821080"/>
<keyword evidence="3" id="KW-0732">Signal</keyword>
<organism evidence="4 5">
    <name type="scientific">Trypanosoma theileri</name>
    <dbReference type="NCBI Taxonomy" id="67003"/>
    <lineage>
        <taxon>Eukaryota</taxon>
        <taxon>Discoba</taxon>
        <taxon>Euglenozoa</taxon>
        <taxon>Kinetoplastea</taxon>
        <taxon>Metakinetoplastina</taxon>
        <taxon>Trypanosomatida</taxon>
        <taxon>Trypanosomatidae</taxon>
        <taxon>Trypanosoma</taxon>
    </lineage>
</organism>
<sequence length="394" mass="42823">MTTMFVQLRRVVYLLVLLHFCACVVHAEEVDDEPMTDEDVKISQKIKALTPQMKEGKKDTENKVSLMNKAKEVCIAAAQSAQSVLNECRIFAEEIKSGLKNFVDYDTFFTDDKKKKANELVKKCTETAGVVKNAADDVNKKVEAATAAADKLLGISTSLLNSLKPYVNSLNETMESDNKPSTKVIGEAKTAEDESSAAQTYANEVKNNAQAAKEEVANALKVEKELKKTVKILEKAIHSPTTAAEEAKKAAEAEQQNKDDSVTKNDEPEEKQTTEAERSSEGQINKNEENGTMITTAENGPNTEKNIWTVEQQNNNGVKENDTAGGSTNESETTKNSTAAEILKSQNMLTNTSSASIHLNVTQLSDGSSSPALVHSPLLLLLVLMCVLGCTLVC</sequence>